<keyword evidence="2" id="KW-1015">Disulfide bond</keyword>
<evidence type="ECO:0000313" key="7">
    <source>
        <dbReference type="Proteomes" id="UP000402241"/>
    </source>
</evidence>
<keyword evidence="3" id="KW-0732">Signal</keyword>
<feature type="disulfide bond" evidence="2">
    <location>
        <begin position="371"/>
        <end position="376"/>
    </location>
</feature>
<dbReference type="InterPro" id="IPR037460">
    <property type="entry name" value="SEST-like"/>
</dbReference>
<dbReference type="Proteomes" id="UP000477779">
    <property type="component" value="Unassembled WGS sequence"/>
</dbReference>
<dbReference type="InterPro" id="IPR013830">
    <property type="entry name" value="SGNH_hydro"/>
</dbReference>
<accession>A0AAJ3DIU0</accession>
<feature type="active site" description="Nucleophile" evidence="1">
    <location>
        <position position="266"/>
    </location>
</feature>
<dbReference type="Pfam" id="PF13472">
    <property type="entry name" value="Lipase_GDSL_2"/>
    <property type="match status" value="1"/>
</dbReference>
<evidence type="ECO:0000259" key="4">
    <source>
        <dbReference type="Pfam" id="PF13472"/>
    </source>
</evidence>
<dbReference type="EMBL" id="CP045309">
    <property type="protein sequence ID" value="QGL47127.1"/>
    <property type="molecule type" value="Genomic_DNA"/>
</dbReference>
<feature type="disulfide bond" evidence="2">
    <location>
        <begin position="428"/>
        <end position="474"/>
    </location>
</feature>
<feature type="chain" id="PRO_5042506629" evidence="3">
    <location>
        <begin position="32"/>
        <end position="518"/>
    </location>
</feature>
<reference evidence="6 7" key="1">
    <citation type="submission" date="2019-10" db="EMBL/GenBank/DDBJ databases">
        <title>Genome Sequence of Micromonospora terminaliae DSM 101760.</title>
        <authorList>
            <person name="Guo L."/>
        </authorList>
    </citation>
    <scope>NUCLEOTIDE SEQUENCE [LARGE SCALE GENOMIC DNA]</scope>
    <source>
        <strain evidence="6 7">DSM 101760</strain>
    </source>
</reference>
<evidence type="ECO:0000313" key="8">
    <source>
        <dbReference type="Proteomes" id="UP000477779"/>
    </source>
</evidence>
<dbReference type="SUPFAM" id="SSF52266">
    <property type="entry name" value="SGNH hydrolase"/>
    <property type="match status" value="1"/>
</dbReference>
<dbReference type="PANTHER" id="PTHR37981">
    <property type="entry name" value="LIPASE 2"/>
    <property type="match status" value="1"/>
</dbReference>
<keyword evidence="5" id="KW-0378">Hydrolase</keyword>
<feature type="domain" description="SGNH hydrolase-type esterase" evidence="4">
    <location>
        <begin position="262"/>
        <end position="480"/>
    </location>
</feature>
<name>A0AAJ3DIU0_9ACTN</name>
<dbReference type="RefSeq" id="WP_154226472.1">
    <property type="nucleotide sequence ID" value="NZ_CP045309.1"/>
</dbReference>
<dbReference type="Gene3D" id="3.40.50.1110">
    <property type="entry name" value="SGNH hydrolase"/>
    <property type="match status" value="1"/>
</dbReference>
<evidence type="ECO:0000256" key="3">
    <source>
        <dbReference type="SAM" id="SignalP"/>
    </source>
</evidence>
<dbReference type="EMBL" id="JAAHBZ010000003">
    <property type="protein sequence ID" value="NES28127.1"/>
    <property type="molecule type" value="Genomic_DNA"/>
</dbReference>
<dbReference type="GO" id="GO:0019433">
    <property type="term" value="P:triglyceride catabolic process"/>
    <property type="evidence" value="ECO:0007669"/>
    <property type="project" value="TreeGrafter"/>
</dbReference>
<organism evidence="5 8">
    <name type="scientific">Micromonospora terminaliae</name>
    <dbReference type="NCBI Taxonomy" id="1914461"/>
    <lineage>
        <taxon>Bacteria</taxon>
        <taxon>Bacillati</taxon>
        <taxon>Actinomycetota</taxon>
        <taxon>Actinomycetes</taxon>
        <taxon>Micromonosporales</taxon>
        <taxon>Micromonosporaceae</taxon>
        <taxon>Micromonospora</taxon>
    </lineage>
</organism>
<evidence type="ECO:0000313" key="5">
    <source>
        <dbReference type="EMBL" id="NES28127.1"/>
    </source>
</evidence>
<dbReference type="CDD" id="cd01823">
    <property type="entry name" value="SEST_like"/>
    <property type="match status" value="1"/>
</dbReference>
<feature type="signal peptide" evidence="3">
    <location>
        <begin position="1"/>
        <end position="31"/>
    </location>
</feature>
<feature type="active site" evidence="1">
    <location>
        <position position="496"/>
    </location>
</feature>
<dbReference type="InterPro" id="IPR036514">
    <property type="entry name" value="SGNH_hydro_sf"/>
</dbReference>
<reference evidence="5 8" key="2">
    <citation type="submission" date="2020-02" db="EMBL/GenBank/DDBJ databases">
        <title>WGS of Micromonospora spp. isolated from hot spring.</title>
        <authorList>
            <person name="Thawai C."/>
        </authorList>
    </citation>
    <scope>NUCLEOTIDE SEQUENCE [LARGE SCALE GENOMIC DNA]</scope>
    <source>
        <strain evidence="5 8">TMS7</strain>
    </source>
</reference>
<protein>
    <submittedName>
        <fullName evidence="5">SGNH/GDSL hydrolase family protein</fullName>
    </submittedName>
</protein>
<dbReference type="PANTHER" id="PTHR37981:SF1">
    <property type="entry name" value="SGNH HYDROLASE-TYPE ESTERASE DOMAIN-CONTAINING PROTEIN"/>
    <property type="match status" value="1"/>
</dbReference>
<proteinExistence type="predicted"/>
<sequence length="518" mass="54666">MAIWTARPRTAAIAASVVMAASLAVPGSALAAGPQVTMTRTAGTAGIVTRINSMQPCPVPAGEPWSLVVATFVDAAGKSWPAETWSTDADGTWGLDGYPLRVPRREAVSFNPPVMGGDPAAGPATVAVTCRSYTDQSVLLQYAPVAFTVTGPSPTLSVSAAAVAPGGRLTVAPSARCPGGPGIASIALEEESGALHGDAEPVVDAQGSWPATSFLVPATLSPGTYAVNVSCSWSRTDWAYYAQTFIAVGSGGSGSPPPVTVALGDSFSSGEGNPKFDVPTDLPGMNMCHRAGWAAWPRLLGVRADHHLACSGDTVADLYESRQTLAPDNRSQLSRLWEIERLLNNAGDHVDRVTLTIGGNDIGFSAIMGDCFFRECLAHPEDNLAAVHNLLPRVVTLIRQIKKAAPEAEVVLVGYPRLFPKNQRDNTCWWLTPRERARANQLGVDLDATLRRAAASAGARFVLVADALNGHELCTADSWVFQVDPTIYRKDQRQGHPLWPGQRAIARAVARELGLPAV</sequence>
<dbReference type="GO" id="GO:0004806">
    <property type="term" value="F:triacylglycerol lipase activity"/>
    <property type="evidence" value="ECO:0007669"/>
    <property type="project" value="TreeGrafter"/>
</dbReference>
<feature type="disulfide bond" evidence="2">
    <location>
        <begin position="288"/>
        <end position="310"/>
    </location>
</feature>
<dbReference type="Proteomes" id="UP000402241">
    <property type="component" value="Chromosome"/>
</dbReference>
<keyword evidence="7" id="KW-1185">Reference proteome</keyword>
<evidence type="ECO:0000256" key="2">
    <source>
        <dbReference type="PIRSR" id="PIRSR637460-2"/>
    </source>
</evidence>
<gene>
    <name evidence="5" type="ORF">G3561_11295</name>
    <name evidence="6" type="ORF">GCE86_08735</name>
</gene>
<evidence type="ECO:0000256" key="1">
    <source>
        <dbReference type="PIRSR" id="PIRSR637460-1"/>
    </source>
</evidence>
<evidence type="ECO:0000313" key="6">
    <source>
        <dbReference type="EMBL" id="QGL47127.1"/>
    </source>
</evidence>
<dbReference type="AlphaFoldDB" id="A0AAJ3DIU0"/>